<proteinExistence type="predicted"/>
<evidence type="ECO:0000256" key="1">
    <source>
        <dbReference type="SAM" id="MobiDB-lite"/>
    </source>
</evidence>
<dbReference type="PANTHER" id="PTHR38167">
    <property type="entry name" value="C2H2-TYPE DOMAIN-CONTAINING PROTEIN"/>
    <property type="match status" value="1"/>
</dbReference>
<reference evidence="2" key="2">
    <citation type="submission" date="2023-06" db="EMBL/GenBank/DDBJ databases">
        <authorList>
            <consortium name="Lawrence Berkeley National Laboratory"/>
            <person name="Haridas S."/>
            <person name="Hensen N."/>
            <person name="Bonometti L."/>
            <person name="Westerberg I."/>
            <person name="Brannstrom I.O."/>
            <person name="Guillou S."/>
            <person name="Cros-Aarteil S."/>
            <person name="Calhoun S."/>
            <person name="Kuo A."/>
            <person name="Mondo S."/>
            <person name="Pangilinan J."/>
            <person name="Riley R."/>
            <person name="Labutti K."/>
            <person name="Andreopoulos B."/>
            <person name="Lipzen A."/>
            <person name="Chen C."/>
            <person name="Yanf M."/>
            <person name="Daum C."/>
            <person name="Ng V."/>
            <person name="Clum A."/>
            <person name="Steindorff A."/>
            <person name="Ohm R."/>
            <person name="Martin F."/>
            <person name="Silar P."/>
            <person name="Natvig D."/>
            <person name="Lalanne C."/>
            <person name="Gautier V."/>
            <person name="Ament-Velasquez S.L."/>
            <person name="Kruys A."/>
            <person name="Hutchinson M.I."/>
            <person name="Powell A.J."/>
            <person name="Barry K."/>
            <person name="Miller A.N."/>
            <person name="Grigoriev I.V."/>
            <person name="Debuchy R."/>
            <person name="Gladieux P."/>
            <person name="Thoren M.H."/>
            <person name="Johannesson H."/>
        </authorList>
    </citation>
    <scope>NUCLEOTIDE SEQUENCE</scope>
    <source>
        <strain evidence="2">SMH4131-1</strain>
    </source>
</reference>
<dbReference type="EMBL" id="JAUEPO010000002">
    <property type="protein sequence ID" value="KAK3334222.1"/>
    <property type="molecule type" value="Genomic_DNA"/>
</dbReference>
<dbReference type="AlphaFoldDB" id="A0AAE0IZL9"/>
<name>A0AAE0IZL9_9PEZI</name>
<sequence length="191" mass="21526">MDIDAIVNQPEQNLRIVMRALCDNPKFRSRAALLLSKLPGAIDGKSTAATVELKDVDTKNGRKRKPTGNLQICIQCDEPFYDDDKTKSCWHHYEEMEWDEEASTWDDWDERCHGPCDTSANRRDNPEGFVFLCCGEDGTSDGCVWGRHRAADGKRGKYTGEAPSEGECDGDERSGVIEISDEDEDEDEDEE</sequence>
<feature type="region of interest" description="Disordered" evidence="1">
    <location>
        <begin position="152"/>
        <end position="191"/>
    </location>
</feature>
<dbReference type="PANTHER" id="PTHR38167:SF1">
    <property type="entry name" value="C2H2-TYPE DOMAIN-CONTAINING PROTEIN"/>
    <property type="match status" value="1"/>
</dbReference>
<accession>A0AAE0IZL9</accession>
<gene>
    <name evidence="2" type="ORF">B0T19DRAFT_420320</name>
</gene>
<comment type="caution">
    <text evidence="2">The sequence shown here is derived from an EMBL/GenBank/DDBJ whole genome shotgun (WGS) entry which is preliminary data.</text>
</comment>
<reference evidence="2" key="1">
    <citation type="journal article" date="2023" name="Mol. Phylogenet. Evol.">
        <title>Genome-scale phylogeny and comparative genomics of the fungal order Sordariales.</title>
        <authorList>
            <person name="Hensen N."/>
            <person name="Bonometti L."/>
            <person name="Westerberg I."/>
            <person name="Brannstrom I.O."/>
            <person name="Guillou S."/>
            <person name="Cros-Aarteil S."/>
            <person name="Calhoun S."/>
            <person name="Haridas S."/>
            <person name="Kuo A."/>
            <person name="Mondo S."/>
            <person name="Pangilinan J."/>
            <person name="Riley R."/>
            <person name="LaButti K."/>
            <person name="Andreopoulos B."/>
            <person name="Lipzen A."/>
            <person name="Chen C."/>
            <person name="Yan M."/>
            <person name="Daum C."/>
            <person name="Ng V."/>
            <person name="Clum A."/>
            <person name="Steindorff A."/>
            <person name="Ohm R.A."/>
            <person name="Martin F."/>
            <person name="Silar P."/>
            <person name="Natvig D.O."/>
            <person name="Lalanne C."/>
            <person name="Gautier V."/>
            <person name="Ament-Velasquez S.L."/>
            <person name="Kruys A."/>
            <person name="Hutchinson M.I."/>
            <person name="Powell A.J."/>
            <person name="Barry K."/>
            <person name="Miller A.N."/>
            <person name="Grigoriev I.V."/>
            <person name="Debuchy R."/>
            <person name="Gladieux P."/>
            <person name="Hiltunen Thoren M."/>
            <person name="Johannesson H."/>
        </authorList>
    </citation>
    <scope>NUCLEOTIDE SEQUENCE</scope>
    <source>
        <strain evidence="2">SMH4131-1</strain>
    </source>
</reference>
<evidence type="ECO:0000313" key="3">
    <source>
        <dbReference type="Proteomes" id="UP001286456"/>
    </source>
</evidence>
<organism evidence="2 3">
    <name type="scientific">Cercophora scortea</name>
    <dbReference type="NCBI Taxonomy" id="314031"/>
    <lineage>
        <taxon>Eukaryota</taxon>
        <taxon>Fungi</taxon>
        <taxon>Dikarya</taxon>
        <taxon>Ascomycota</taxon>
        <taxon>Pezizomycotina</taxon>
        <taxon>Sordariomycetes</taxon>
        <taxon>Sordariomycetidae</taxon>
        <taxon>Sordariales</taxon>
        <taxon>Lasiosphaeriaceae</taxon>
        <taxon>Cercophora</taxon>
    </lineage>
</organism>
<dbReference type="Proteomes" id="UP001286456">
    <property type="component" value="Unassembled WGS sequence"/>
</dbReference>
<evidence type="ECO:0000313" key="2">
    <source>
        <dbReference type="EMBL" id="KAK3334222.1"/>
    </source>
</evidence>
<feature type="compositionally biased region" description="Acidic residues" evidence="1">
    <location>
        <begin position="179"/>
        <end position="191"/>
    </location>
</feature>
<protein>
    <submittedName>
        <fullName evidence="2">Uncharacterized protein</fullName>
    </submittedName>
</protein>
<keyword evidence="3" id="KW-1185">Reference proteome</keyword>